<keyword evidence="3 4" id="KW-0443">Lipid metabolism</keyword>
<dbReference type="PANTHER" id="PTHR14226:SF76">
    <property type="entry name" value="NTE FAMILY PROTEIN RSSA"/>
    <property type="match status" value="1"/>
</dbReference>
<evidence type="ECO:0000259" key="5">
    <source>
        <dbReference type="PROSITE" id="PS51635"/>
    </source>
</evidence>
<keyword evidence="1 4" id="KW-0378">Hydrolase</keyword>
<dbReference type="EMBL" id="PPFX01000038">
    <property type="protein sequence ID" value="PNU19159.1"/>
    <property type="molecule type" value="Genomic_DNA"/>
</dbReference>
<dbReference type="InterPro" id="IPR016035">
    <property type="entry name" value="Acyl_Trfase/lysoPLipase"/>
</dbReference>
<organism evidence="6 7">
    <name type="scientific">Geothermobacter hydrogeniphilus</name>
    <dbReference type="NCBI Taxonomy" id="1969733"/>
    <lineage>
        <taxon>Bacteria</taxon>
        <taxon>Pseudomonadati</taxon>
        <taxon>Thermodesulfobacteriota</taxon>
        <taxon>Desulfuromonadia</taxon>
        <taxon>Desulfuromonadales</taxon>
        <taxon>Geothermobacteraceae</taxon>
        <taxon>Geothermobacter</taxon>
    </lineage>
</organism>
<comment type="caution">
    <text evidence="4">Lacks conserved residue(s) required for the propagation of feature annotation.</text>
</comment>
<evidence type="ECO:0000256" key="1">
    <source>
        <dbReference type="ARBA" id="ARBA00022801"/>
    </source>
</evidence>
<reference evidence="6 7" key="1">
    <citation type="journal article" date="2018" name="Genome Announc.">
        <title>Genome Sequence of Geothermobacter sp. HR-1 Iron Reducer from the Loihi Seamount.</title>
        <authorList>
            <person name="Smith H."/>
            <person name="Abuyen K."/>
            <person name="Tremblay J."/>
            <person name="Savalia P."/>
            <person name="Perez-Rodriguez I."/>
            <person name="Emerson D."/>
            <person name="Tully B."/>
            <person name="Amend J."/>
        </authorList>
    </citation>
    <scope>NUCLEOTIDE SEQUENCE [LARGE SCALE GENOMIC DNA]</scope>
    <source>
        <strain evidence="6 7">HR-1</strain>
    </source>
</reference>
<protein>
    <recommendedName>
        <fullName evidence="5">PNPLA domain-containing protein</fullName>
    </recommendedName>
</protein>
<dbReference type="GO" id="GO:0016787">
    <property type="term" value="F:hydrolase activity"/>
    <property type="evidence" value="ECO:0007669"/>
    <property type="project" value="UniProtKB-UniRule"/>
</dbReference>
<feature type="domain" description="PNPLA" evidence="5">
    <location>
        <begin position="9"/>
        <end position="199"/>
    </location>
</feature>
<dbReference type="Gene3D" id="3.40.1090.10">
    <property type="entry name" value="Cytosolic phospholipase A2 catalytic domain"/>
    <property type="match status" value="2"/>
</dbReference>
<evidence type="ECO:0000256" key="3">
    <source>
        <dbReference type="ARBA" id="ARBA00023098"/>
    </source>
</evidence>
<dbReference type="AlphaFoldDB" id="A0A2K2H7C4"/>
<keyword evidence="2 4" id="KW-0442">Lipid degradation</keyword>
<feature type="short sequence motif" description="GXSXG" evidence="4">
    <location>
        <begin position="40"/>
        <end position="44"/>
    </location>
</feature>
<name>A0A2K2H7C4_9BACT</name>
<evidence type="ECO:0000313" key="7">
    <source>
        <dbReference type="Proteomes" id="UP000236340"/>
    </source>
</evidence>
<dbReference type="SUPFAM" id="SSF52151">
    <property type="entry name" value="FabD/lysophospholipase-like"/>
    <property type="match status" value="1"/>
</dbReference>
<feature type="active site" description="Proton acceptor" evidence="4">
    <location>
        <position position="186"/>
    </location>
</feature>
<comment type="caution">
    <text evidence="6">The sequence shown here is derived from an EMBL/GenBank/DDBJ whole genome shotgun (WGS) entry which is preliminary data.</text>
</comment>
<accession>A0A2K2H7C4</accession>
<gene>
    <name evidence="6" type="ORF">C2E25_13880</name>
</gene>
<sequence length="309" mass="33678">MAKKFKIGLALGGGAARAFSHIGVIAGLVRHGVDIDIITGTSMGAIIGGMYASNPDVKALRERFASYLESEEFSRAGFDFFRELDSHGEGILFEVAKLARRGVFNALMVTQTALVKTETAESSYAFLLDDIRIEQTRVPFAAVTLDLVSGRPEVLDKGPLRQAVAASCAMPGVLEPVALDGRQLVDGGWAETIPSKAARQLGADFVIAIDAGGVPRPFSTPRNAIDVISRADALVRNALTREQLRRANIVLCPKNGVEHWADFSQAEEAIVRGEQEVEQQIDFIRQEIQKARRKSWMPRIALPHLRKSS</sequence>
<evidence type="ECO:0000256" key="4">
    <source>
        <dbReference type="PROSITE-ProRule" id="PRU01161"/>
    </source>
</evidence>
<evidence type="ECO:0000313" key="6">
    <source>
        <dbReference type="EMBL" id="PNU19159.1"/>
    </source>
</evidence>
<dbReference type="InterPro" id="IPR050301">
    <property type="entry name" value="NTE"/>
</dbReference>
<dbReference type="InterPro" id="IPR002641">
    <property type="entry name" value="PNPLA_dom"/>
</dbReference>
<dbReference type="Pfam" id="PF01734">
    <property type="entry name" value="Patatin"/>
    <property type="match status" value="1"/>
</dbReference>
<proteinExistence type="predicted"/>
<dbReference type="Proteomes" id="UP000236340">
    <property type="component" value="Unassembled WGS sequence"/>
</dbReference>
<feature type="active site" description="Nucleophile" evidence="4">
    <location>
        <position position="42"/>
    </location>
</feature>
<dbReference type="OrthoDB" id="5290098at2"/>
<evidence type="ECO:0000256" key="2">
    <source>
        <dbReference type="ARBA" id="ARBA00022963"/>
    </source>
</evidence>
<feature type="short sequence motif" description="DGA/G" evidence="4">
    <location>
        <begin position="186"/>
        <end position="188"/>
    </location>
</feature>
<dbReference type="GO" id="GO:0016042">
    <property type="term" value="P:lipid catabolic process"/>
    <property type="evidence" value="ECO:0007669"/>
    <property type="project" value="UniProtKB-UniRule"/>
</dbReference>
<dbReference type="RefSeq" id="WP_103116332.1">
    <property type="nucleotide sequence ID" value="NZ_PPFX01000038.1"/>
</dbReference>
<dbReference type="PANTHER" id="PTHR14226">
    <property type="entry name" value="NEUROPATHY TARGET ESTERASE/SWISS CHEESE D.MELANOGASTER"/>
    <property type="match status" value="1"/>
</dbReference>
<dbReference type="PROSITE" id="PS51635">
    <property type="entry name" value="PNPLA"/>
    <property type="match status" value="1"/>
</dbReference>